<evidence type="ECO:0000313" key="1">
    <source>
        <dbReference type="EMBL" id="MCV0326523.1"/>
    </source>
</evidence>
<accession>A0ABT2XKP3</accession>
<sequence>MQIVAISSRLHDLDLDLDLDRAALAAVGQWRFASPQVATPCRSESA</sequence>
<evidence type="ECO:0000313" key="2">
    <source>
        <dbReference type="Proteomes" id="UP001208054"/>
    </source>
</evidence>
<gene>
    <name evidence="1" type="ORF">KYJ44_19595</name>
</gene>
<organism evidence="1 2">
    <name type="scientific">Stenotrophomonas riyadhensis</name>
    <dbReference type="NCBI Taxonomy" id="2859893"/>
    <lineage>
        <taxon>Bacteria</taxon>
        <taxon>Pseudomonadati</taxon>
        <taxon>Pseudomonadota</taxon>
        <taxon>Gammaproteobacteria</taxon>
        <taxon>Lysobacterales</taxon>
        <taxon>Lysobacteraceae</taxon>
        <taxon>Stenotrophomonas</taxon>
    </lineage>
</organism>
<name>A0ABT2XKP3_9GAMM</name>
<dbReference type="EMBL" id="JAHWBK010000015">
    <property type="protein sequence ID" value="MCV0326523.1"/>
    <property type="molecule type" value="Genomic_DNA"/>
</dbReference>
<proteinExistence type="predicted"/>
<protein>
    <submittedName>
        <fullName evidence="1">Uncharacterized protein</fullName>
    </submittedName>
</protein>
<dbReference type="Proteomes" id="UP001208054">
    <property type="component" value="Unassembled WGS sequence"/>
</dbReference>
<dbReference type="RefSeq" id="WP_197612538.1">
    <property type="nucleotide sequence ID" value="NZ_JAHWBK010000015.1"/>
</dbReference>
<reference evidence="1 2" key="1">
    <citation type="submission" date="2021-07" db="EMBL/GenBank/DDBJ databases">
        <title>Clinical implication of Pseudomonas aeruginosa: further insight on the antimicrobial resistance.</title>
        <authorList>
            <person name="Macori G."/>
            <person name="Fanning S."/>
            <person name="Alqahtani A."/>
        </authorList>
    </citation>
    <scope>NUCLEOTIDE SEQUENCE [LARGE SCALE GENOMIC DNA]</scope>
    <source>
        <strain evidence="1 2">CFS3442</strain>
    </source>
</reference>
<comment type="caution">
    <text evidence="1">The sequence shown here is derived from an EMBL/GenBank/DDBJ whole genome shotgun (WGS) entry which is preliminary data.</text>
</comment>
<keyword evidence="2" id="KW-1185">Reference proteome</keyword>